<accession>A0A8X6Q201</accession>
<feature type="region of interest" description="Disordered" evidence="1">
    <location>
        <begin position="36"/>
        <end position="80"/>
    </location>
</feature>
<dbReference type="EMBL" id="BMAW01027257">
    <property type="protein sequence ID" value="GFU01292.1"/>
    <property type="molecule type" value="Genomic_DNA"/>
</dbReference>
<evidence type="ECO:0000313" key="2">
    <source>
        <dbReference type="EMBL" id="GFU01292.1"/>
    </source>
</evidence>
<protein>
    <submittedName>
        <fullName evidence="2">Uncharacterized protein</fullName>
    </submittedName>
</protein>
<evidence type="ECO:0000256" key="1">
    <source>
        <dbReference type="SAM" id="MobiDB-lite"/>
    </source>
</evidence>
<gene>
    <name evidence="2" type="ORF">NPIL_100731</name>
</gene>
<evidence type="ECO:0000313" key="3">
    <source>
        <dbReference type="Proteomes" id="UP000887013"/>
    </source>
</evidence>
<keyword evidence="3" id="KW-1185">Reference proteome</keyword>
<comment type="caution">
    <text evidence="2">The sequence shown here is derived from an EMBL/GenBank/DDBJ whole genome shotgun (WGS) entry which is preliminary data.</text>
</comment>
<name>A0A8X6Q201_NEPPI</name>
<sequence length="80" mass="8001">MALYGGALLVFSGSTSAQQHHTWSASLMPLGVVASGSQPIPSSADPPSFPAEDISPCPPSQLGSKVALSSGPRAPTAINL</sequence>
<reference evidence="2" key="1">
    <citation type="submission" date="2020-08" db="EMBL/GenBank/DDBJ databases">
        <title>Multicomponent nature underlies the extraordinary mechanical properties of spider dragline silk.</title>
        <authorList>
            <person name="Kono N."/>
            <person name="Nakamura H."/>
            <person name="Mori M."/>
            <person name="Yoshida Y."/>
            <person name="Ohtoshi R."/>
            <person name="Malay A.D."/>
            <person name="Moran D.A.P."/>
            <person name="Tomita M."/>
            <person name="Numata K."/>
            <person name="Arakawa K."/>
        </authorList>
    </citation>
    <scope>NUCLEOTIDE SEQUENCE</scope>
</reference>
<dbReference type="Proteomes" id="UP000887013">
    <property type="component" value="Unassembled WGS sequence"/>
</dbReference>
<proteinExistence type="predicted"/>
<organism evidence="2 3">
    <name type="scientific">Nephila pilipes</name>
    <name type="common">Giant wood spider</name>
    <name type="synonym">Nephila maculata</name>
    <dbReference type="NCBI Taxonomy" id="299642"/>
    <lineage>
        <taxon>Eukaryota</taxon>
        <taxon>Metazoa</taxon>
        <taxon>Ecdysozoa</taxon>
        <taxon>Arthropoda</taxon>
        <taxon>Chelicerata</taxon>
        <taxon>Arachnida</taxon>
        <taxon>Araneae</taxon>
        <taxon>Araneomorphae</taxon>
        <taxon>Entelegynae</taxon>
        <taxon>Araneoidea</taxon>
        <taxon>Nephilidae</taxon>
        <taxon>Nephila</taxon>
    </lineage>
</organism>
<dbReference type="AlphaFoldDB" id="A0A8X6Q201"/>